<accession>A0A7X5XUP8</accession>
<name>A0A7X5XUP8_9SPHN</name>
<sequence>MSLIVHHLNNSRSQRILWLLEEIGAAYEVKYYDRDPVTNLAPPELLAVHPLGKSPLIEESGDSASGGRGRVIIESGAITEYLCERHGGAHLVPERGSDDHISHLEWLHFAEGSAMTPILLRIYTARLGEAAAPLEPRIAQQLDAHFAYMESRVGENGHFIGDELSAADIMLSFPAEIAIMQGMAPRYPKLAAFVNACHVRPAWQRAREKGGAYYGY</sequence>
<dbReference type="SFLD" id="SFLDG00358">
    <property type="entry name" value="Main_(cytGST)"/>
    <property type="match status" value="1"/>
</dbReference>
<dbReference type="InterPro" id="IPR004045">
    <property type="entry name" value="Glutathione_S-Trfase_N"/>
</dbReference>
<dbReference type="InterPro" id="IPR004046">
    <property type="entry name" value="GST_C"/>
</dbReference>
<keyword evidence="3" id="KW-0808">Transferase</keyword>
<dbReference type="EMBL" id="JAATIT010000008">
    <property type="protein sequence ID" value="NJB91620.1"/>
    <property type="molecule type" value="Genomic_DNA"/>
</dbReference>
<evidence type="ECO:0000313" key="4">
    <source>
        <dbReference type="Proteomes" id="UP000535078"/>
    </source>
</evidence>
<dbReference type="Proteomes" id="UP000535078">
    <property type="component" value="Unassembled WGS sequence"/>
</dbReference>
<dbReference type="PANTHER" id="PTHR44051:SF9">
    <property type="entry name" value="GLUTATHIONE S-TRANSFERASE 1"/>
    <property type="match status" value="1"/>
</dbReference>
<dbReference type="Gene3D" id="3.40.30.10">
    <property type="entry name" value="Glutaredoxin"/>
    <property type="match status" value="1"/>
</dbReference>
<dbReference type="Pfam" id="PF02798">
    <property type="entry name" value="GST_N"/>
    <property type="match status" value="1"/>
</dbReference>
<dbReference type="PANTHER" id="PTHR44051">
    <property type="entry name" value="GLUTATHIONE S-TRANSFERASE-RELATED"/>
    <property type="match status" value="1"/>
</dbReference>
<keyword evidence="4" id="KW-1185">Reference proteome</keyword>
<dbReference type="EC" id="2.5.1.18" evidence="3"/>
<dbReference type="GO" id="GO:0004364">
    <property type="term" value="F:glutathione transferase activity"/>
    <property type="evidence" value="ECO:0007669"/>
    <property type="project" value="UniProtKB-EC"/>
</dbReference>
<evidence type="ECO:0000256" key="1">
    <source>
        <dbReference type="RuleBase" id="RU003494"/>
    </source>
</evidence>
<dbReference type="Gene3D" id="1.20.1050.10">
    <property type="match status" value="1"/>
</dbReference>
<dbReference type="SFLD" id="SFLDG01150">
    <property type="entry name" value="Main.1:_Beta-like"/>
    <property type="match status" value="1"/>
</dbReference>
<dbReference type="InterPro" id="IPR036282">
    <property type="entry name" value="Glutathione-S-Trfase_C_sf"/>
</dbReference>
<organism evidence="3 4">
    <name type="scientific">Sphingopyxis italica</name>
    <dbReference type="NCBI Taxonomy" id="1129133"/>
    <lineage>
        <taxon>Bacteria</taxon>
        <taxon>Pseudomonadati</taxon>
        <taxon>Pseudomonadota</taxon>
        <taxon>Alphaproteobacteria</taxon>
        <taxon>Sphingomonadales</taxon>
        <taxon>Sphingomonadaceae</taxon>
        <taxon>Sphingopyxis</taxon>
    </lineage>
</organism>
<dbReference type="InterPro" id="IPR040079">
    <property type="entry name" value="Glutathione_S-Trfase"/>
</dbReference>
<dbReference type="SUPFAM" id="SSF47616">
    <property type="entry name" value="GST C-terminal domain-like"/>
    <property type="match status" value="1"/>
</dbReference>
<comment type="caution">
    <text evidence="3">The sequence shown here is derived from an EMBL/GenBank/DDBJ whole genome shotgun (WGS) entry which is preliminary data.</text>
</comment>
<dbReference type="SUPFAM" id="SSF52833">
    <property type="entry name" value="Thioredoxin-like"/>
    <property type="match status" value="1"/>
</dbReference>
<comment type="similarity">
    <text evidence="1">Belongs to the GST superfamily.</text>
</comment>
<dbReference type="SFLD" id="SFLDS00019">
    <property type="entry name" value="Glutathione_Transferase_(cytos"/>
    <property type="match status" value="1"/>
</dbReference>
<protein>
    <submittedName>
        <fullName evidence="3">Glutathione S-transferase</fullName>
        <ecNumber evidence="3">2.5.1.18</ecNumber>
    </submittedName>
</protein>
<dbReference type="InterPro" id="IPR036249">
    <property type="entry name" value="Thioredoxin-like_sf"/>
</dbReference>
<dbReference type="CDD" id="cd03046">
    <property type="entry name" value="GST_N_GTT1_like"/>
    <property type="match status" value="1"/>
</dbReference>
<evidence type="ECO:0000313" key="3">
    <source>
        <dbReference type="EMBL" id="NJB91620.1"/>
    </source>
</evidence>
<dbReference type="PROSITE" id="PS50404">
    <property type="entry name" value="GST_NTER"/>
    <property type="match status" value="1"/>
</dbReference>
<dbReference type="Pfam" id="PF00043">
    <property type="entry name" value="GST_C"/>
    <property type="match status" value="1"/>
</dbReference>
<gene>
    <name evidence="3" type="ORF">GGR90_003838</name>
</gene>
<proteinExistence type="inferred from homology"/>
<evidence type="ECO:0000259" key="2">
    <source>
        <dbReference type="PROSITE" id="PS50404"/>
    </source>
</evidence>
<dbReference type="AlphaFoldDB" id="A0A7X5XUP8"/>
<dbReference type="RefSeq" id="WP_167922979.1">
    <property type="nucleotide sequence ID" value="NZ_JAATIT010000008.1"/>
</dbReference>
<feature type="domain" description="GST N-terminal" evidence="2">
    <location>
        <begin position="1"/>
        <end position="90"/>
    </location>
</feature>
<reference evidence="3 4" key="1">
    <citation type="submission" date="2020-03" db="EMBL/GenBank/DDBJ databases">
        <title>Genomic Encyclopedia of Type Strains, Phase IV (KMG-IV): sequencing the most valuable type-strain genomes for metagenomic binning, comparative biology and taxonomic classification.</title>
        <authorList>
            <person name="Goeker M."/>
        </authorList>
    </citation>
    <scope>NUCLEOTIDE SEQUENCE [LARGE SCALE GENOMIC DNA]</scope>
    <source>
        <strain evidence="3 4">DSM 25229</strain>
    </source>
</reference>